<dbReference type="PANTHER" id="PTHR10073">
    <property type="entry name" value="DNA MISMATCH REPAIR PROTEIN MLH, PMS, MUTL"/>
    <property type="match status" value="1"/>
</dbReference>
<evidence type="ECO:0000256" key="2">
    <source>
        <dbReference type="ARBA" id="ARBA00006082"/>
    </source>
</evidence>
<dbReference type="CDD" id="cd00782">
    <property type="entry name" value="MutL_Trans"/>
    <property type="match status" value="1"/>
</dbReference>
<dbReference type="FunFam" id="3.30.565.10:FF:000003">
    <property type="entry name" value="DNA mismatch repair endonuclease MutL"/>
    <property type="match status" value="1"/>
</dbReference>
<dbReference type="CDD" id="cd16926">
    <property type="entry name" value="HATPase_MutL-MLH-PMS-like"/>
    <property type="match status" value="1"/>
</dbReference>
<evidence type="ECO:0000256" key="5">
    <source>
        <dbReference type="ARBA" id="ARBA00023242"/>
    </source>
</evidence>
<feature type="domain" description="DNA mismatch repair protein S5" evidence="7">
    <location>
        <begin position="230"/>
        <end position="359"/>
    </location>
</feature>
<dbReference type="InterPro" id="IPR014762">
    <property type="entry name" value="DNA_mismatch_repair_CS"/>
</dbReference>
<dbReference type="EMBL" id="JANTQA010000070">
    <property type="protein sequence ID" value="KAJ3426037.1"/>
    <property type="molecule type" value="Genomic_DNA"/>
</dbReference>
<dbReference type="SMART" id="SM01340">
    <property type="entry name" value="DNA_mis_repair"/>
    <property type="match status" value="1"/>
</dbReference>
<comment type="caution">
    <text evidence="8">The sequence shown here is derived from an EMBL/GenBank/DDBJ whole genome shotgun (WGS) entry which is preliminary data.</text>
</comment>
<dbReference type="GO" id="GO:0032389">
    <property type="term" value="C:MutLalpha complex"/>
    <property type="evidence" value="ECO:0007669"/>
    <property type="project" value="TreeGrafter"/>
</dbReference>
<sequence length="779" mass="89888">MEIKRIKKLNENTIRQIAAGEVVQRPTSALKELLENSLDAGSTQIKIHLKKGGMKLLRVIDNGCGIKVEDLPILCERFTTSKLRSFSDLQSVSTFGFRGEALSSISFVSHLTVITQPRGSQLAYRAHFKDGKLLKPRSQQNGQSQEEASVVPIAGIPGTQIEIGDLFYNQPSRLRSFKKTSEETNRILNVVRCYSINNPQVAFVVTQNEKALPLFKNKKTNQFGNILKRIAEIYSLDVKKCLFKLQINTLINNSFTLKLEGYISNLNYCKEEKEAHSKMPHFILFINKRLVQNYQMKTQIMKVYKERVKTKGKPFMFFNLILPPECVDVNVHPTKKEVKFLHEAFVIDTIVKNIQKLFSNELEKDKQNQENENVNVKEQDQTEKKEQEKVKDNLKFISQNLKQKMVQNKDEITLDNNLIYQQSHSGNNVNKSILPISDLTHTPPPQFPSQTPSPLISDGNFDNNQQNNNSDNNDLRGIDRTIVTNNNKKRHITLGTLNNENLPYPTHTSSSLSATFPFAKKNNAMKLGNGKPNRNNFNNNNNNTNKTHYSSVEENSIDNRKRKIDHLDQEKEKYEEENEKEKYDKENEKEKHKKNLNYIHYENGISLNSLLLLGLNSKHSGWGAGDGDKKEIADIILNLLNSQQIMLFDYFSIKIDKDNKLRTLPLVTPNYCPDPDSLPMFILRLGPEVEWETEQECFKSLALEIARFYTPTNRIIYKNFSSKLEKKQYLKEEKKRLRILFKEKIFPQLQKKFVAPQSLINNSAIIEIARVDEYDEIFH</sequence>
<dbReference type="InterPro" id="IPR036890">
    <property type="entry name" value="HATPase_C_sf"/>
</dbReference>
<dbReference type="Pfam" id="PF16413">
    <property type="entry name" value="Mlh1_C"/>
    <property type="match status" value="1"/>
</dbReference>
<dbReference type="NCBIfam" id="TIGR00585">
    <property type="entry name" value="mutl"/>
    <property type="match status" value="1"/>
</dbReference>
<feature type="compositionally biased region" description="Low complexity" evidence="6">
    <location>
        <begin position="529"/>
        <end position="545"/>
    </location>
</feature>
<evidence type="ECO:0000313" key="8">
    <source>
        <dbReference type="EMBL" id="KAJ3426037.1"/>
    </source>
</evidence>
<reference evidence="8" key="1">
    <citation type="submission" date="2022-08" db="EMBL/GenBank/DDBJ databases">
        <title>Novel sulphate-reducing endosymbionts in the free-living metamonad Anaeramoeba.</title>
        <authorList>
            <person name="Jerlstrom-Hultqvist J."/>
            <person name="Cepicka I."/>
            <person name="Gallot-Lavallee L."/>
            <person name="Salas-Leiva D."/>
            <person name="Curtis B.A."/>
            <person name="Zahonova K."/>
            <person name="Pipaliya S."/>
            <person name="Dacks J."/>
            <person name="Roger A.J."/>
        </authorList>
    </citation>
    <scope>NUCLEOTIDE SEQUENCE</scope>
    <source>
        <strain evidence="8">Busselton2</strain>
    </source>
</reference>
<evidence type="ECO:0000259" key="7">
    <source>
        <dbReference type="SMART" id="SM01340"/>
    </source>
</evidence>
<dbReference type="GO" id="GO:0140664">
    <property type="term" value="F:ATP-dependent DNA damage sensor activity"/>
    <property type="evidence" value="ECO:0007669"/>
    <property type="project" value="InterPro"/>
</dbReference>
<accession>A0AAV7YBQ0</accession>
<evidence type="ECO:0000313" key="9">
    <source>
        <dbReference type="Proteomes" id="UP001146793"/>
    </source>
</evidence>
<dbReference type="SUPFAM" id="SSF55874">
    <property type="entry name" value="ATPase domain of HSP90 chaperone/DNA topoisomerase II/histidine kinase"/>
    <property type="match status" value="1"/>
</dbReference>
<dbReference type="Pfam" id="PF13589">
    <property type="entry name" value="HATPase_c_3"/>
    <property type="match status" value="1"/>
</dbReference>
<feature type="region of interest" description="Disordered" evidence="6">
    <location>
        <begin position="523"/>
        <end position="589"/>
    </location>
</feature>
<dbReference type="InterPro" id="IPR002099">
    <property type="entry name" value="MutL/Mlh/PMS"/>
</dbReference>
<dbReference type="InterPro" id="IPR013507">
    <property type="entry name" value="DNA_mismatch_S5_2-like"/>
</dbReference>
<dbReference type="PANTHER" id="PTHR10073:SF12">
    <property type="entry name" value="DNA MISMATCH REPAIR PROTEIN MLH1"/>
    <property type="match status" value="1"/>
</dbReference>
<evidence type="ECO:0000256" key="3">
    <source>
        <dbReference type="ARBA" id="ARBA00022763"/>
    </source>
</evidence>
<dbReference type="InterPro" id="IPR038973">
    <property type="entry name" value="MutL/Mlh/Pms-like"/>
</dbReference>
<protein>
    <submittedName>
        <fullName evidence="8">DNA mismatch repair protein mlh1</fullName>
    </submittedName>
</protein>
<dbReference type="AlphaFoldDB" id="A0AAV7YBQ0"/>
<organism evidence="8 9">
    <name type="scientific">Anaeramoeba flamelloides</name>
    <dbReference type="NCBI Taxonomy" id="1746091"/>
    <lineage>
        <taxon>Eukaryota</taxon>
        <taxon>Metamonada</taxon>
        <taxon>Anaeramoebidae</taxon>
        <taxon>Anaeramoeba</taxon>
    </lineage>
</organism>
<feature type="compositionally biased region" description="Low complexity" evidence="6">
    <location>
        <begin position="448"/>
        <end position="472"/>
    </location>
</feature>
<dbReference type="InterPro" id="IPR014721">
    <property type="entry name" value="Ribsml_uS5_D2-typ_fold_subgr"/>
</dbReference>
<dbReference type="Gene3D" id="3.30.230.10">
    <property type="match status" value="1"/>
</dbReference>
<keyword evidence="3" id="KW-0227">DNA damage</keyword>
<keyword evidence="5" id="KW-0539">Nucleus</keyword>
<proteinExistence type="inferred from homology"/>
<dbReference type="Proteomes" id="UP001146793">
    <property type="component" value="Unassembled WGS sequence"/>
</dbReference>
<comment type="subcellular location">
    <subcellularLocation>
        <location evidence="1">Nucleus</location>
    </subcellularLocation>
</comment>
<feature type="compositionally biased region" description="Basic and acidic residues" evidence="6">
    <location>
        <begin position="565"/>
        <end position="589"/>
    </location>
</feature>
<dbReference type="GO" id="GO:0005524">
    <property type="term" value="F:ATP binding"/>
    <property type="evidence" value="ECO:0007669"/>
    <property type="project" value="InterPro"/>
</dbReference>
<dbReference type="GO" id="GO:0006298">
    <property type="term" value="P:mismatch repair"/>
    <property type="evidence" value="ECO:0007669"/>
    <property type="project" value="InterPro"/>
</dbReference>
<dbReference type="PROSITE" id="PS00058">
    <property type="entry name" value="DNA_MISMATCH_REPAIR_1"/>
    <property type="match status" value="1"/>
</dbReference>
<feature type="region of interest" description="Disordered" evidence="6">
    <location>
        <begin position="425"/>
        <end position="479"/>
    </location>
</feature>
<evidence type="ECO:0000256" key="4">
    <source>
        <dbReference type="ARBA" id="ARBA00023204"/>
    </source>
</evidence>
<dbReference type="Gene3D" id="3.30.565.10">
    <property type="entry name" value="Histidine kinase-like ATPase, C-terminal domain"/>
    <property type="match status" value="1"/>
</dbReference>
<comment type="similarity">
    <text evidence="2">Belongs to the DNA mismatch repair MutL/HexB family.</text>
</comment>
<dbReference type="InterPro" id="IPR032189">
    <property type="entry name" value="Mlh1_C"/>
</dbReference>
<name>A0AAV7YBQ0_9EUKA</name>
<feature type="region of interest" description="Disordered" evidence="6">
    <location>
        <begin position="364"/>
        <end position="388"/>
    </location>
</feature>
<evidence type="ECO:0000256" key="1">
    <source>
        <dbReference type="ARBA" id="ARBA00004123"/>
    </source>
</evidence>
<dbReference type="GO" id="GO:0016887">
    <property type="term" value="F:ATP hydrolysis activity"/>
    <property type="evidence" value="ECO:0007669"/>
    <property type="project" value="InterPro"/>
</dbReference>
<dbReference type="Pfam" id="PF01119">
    <property type="entry name" value="DNA_mis_repair"/>
    <property type="match status" value="1"/>
</dbReference>
<gene>
    <name evidence="8" type="ORF">M0812_28484</name>
</gene>
<dbReference type="SUPFAM" id="SSF54211">
    <property type="entry name" value="Ribosomal protein S5 domain 2-like"/>
    <property type="match status" value="1"/>
</dbReference>
<dbReference type="GO" id="GO:0030983">
    <property type="term" value="F:mismatched DNA binding"/>
    <property type="evidence" value="ECO:0007669"/>
    <property type="project" value="InterPro"/>
</dbReference>
<dbReference type="InterPro" id="IPR020568">
    <property type="entry name" value="Ribosomal_Su5_D2-typ_SF"/>
</dbReference>
<evidence type="ECO:0000256" key="6">
    <source>
        <dbReference type="SAM" id="MobiDB-lite"/>
    </source>
</evidence>
<keyword evidence="4" id="KW-0234">DNA repair</keyword>